<dbReference type="Proteomes" id="UP000618460">
    <property type="component" value="Unassembled WGS sequence"/>
</dbReference>
<proteinExistence type="predicted"/>
<protein>
    <submittedName>
        <fullName evidence="2">Membrane protein</fullName>
    </submittedName>
</protein>
<evidence type="ECO:0000313" key="2">
    <source>
        <dbReference type="EMBL" id="GGM40886.1"/>
    </source>
</evidence>
<dbReference type="AlphaFoldDB" id="A0A917WX13"/>
<accession>A0A917WX13</accession>
<dbReference type="OrthoDB" id="4722315at2"/>
<keyword evidence="1" id="KW-0812">Transmembrane</keyword>
<reference evidence="2" key="1">
    <citation type="journal article" date="2014" name="Int. J. Syst. Evol. Microbiol.">
        <title>Complete genome sequence of Corynebacterium casei LMG S-19264T (=DSM 44701T), isolated from a smear-ripened cheese.</title>
        <authorList>
            <consortium name="US DOE Joint Genome Institute (JGI-PGF)"/>
            <person name="Walter F."/>
            <person name="Albersmeier A."/>
            <person name="Kalinowski J."/>
            <person name="Ruckert C."/>
        </authorList>
    </citation>
    <scope>NUCLEOTIDE SEQUENCE</scope>
    <source>
        <strain evidence="2">CGMCC 1.6333</strain>
    </source>
</reference>
<evidence type="ECO:0000256" key="1">
    <source>
        <dbReference type="SAM" id="Phobius"/>
    </source>
</evidence>
<feature type="transmembrane region" description="Helical" evidence="1">
    <location>
        <begin position="66"/>
        <end position="84"/>
    </location>
</feature>
<dbReference type="InterPro" id="IPR010773">
    <property type="entry name" value="Mycophage_PG1_Gp7"/>
</dbReference>
<dbReference type="EMBL" id="BMLG01000024">
    <property type="protein sequence ID" value="GGM40886.1"/>
    <property type="molecule type" value="Genomic_DNA"/>
</dbReference>
<keyword evidence="3" id="KW-1185">Reference proteome</keyword>
<organism evidence="2 3">
    <name type="scientific">Paraliobacillus quinghaiensis</name>
    <dbReference type="NCBI Taxonomy" id="470815"/>
    <lineage>
        <taxon>Bacteria</taxon>
        <taxon>Bacillati</taxon>
        <taxon>Bacillota</taxon>
        <taxon>Bacilli</taxon>
        <taxon>Bacillales</taxon>
        <taxon>Bacillaceae</taxon>
        <taxon>Paraliobacillus</taxon>
    </lineage>
</organism>
<dbReference type="RefSeq" id="WP_117156904.1">
    <property type="nucleotide sequence ID" value="NZ_BMLG01000024.1"/>
</dbReference>
<sequence length="115" mass="12894">MLSIFEFILLALATFRLMRLIAVDQITEKIRSYFLVEEENDLGGGTLEVIVRGKGKGLRHFIGERLACHWCVSVLSGVFLYTGFILYPAIFIHVIIIFAVAAVAGVLQTIVNYFI</sequence>
<evidence type="ECO:0000313" key="3">
    <source>
        <dbReference type="Proteomes" id="UP000618460"/>
    </source>
</evidence>
<dbReference type="Pfam" id="PF07098">
    <property type="entry name" value="DUF1360"/>
    <property type="match status" value="1"/>
</dbReference>
<gene>
    <name evidence="2" type="ORF">GCM10011351_28890</name>
</gene>
<reference evidence="2" key="2">
    <citation type="submission" date="2020-09" db="EMBL/GenBank/DDBJ databases">
        <authorList>
            <person name="Sun Q."/>
            <person name="Zhou Y."/>
        </authorList>
    </citation>
    <scope>NUCLEOTIDE SEQUENCE</scope>
    <source>
        <strain evidence="2">CGMCC 1.6333</strain>
    </source>
</reference>
<comment type="caution">
    <text evidence="2">The sequence shown here is derived from an EMBL/GenBank/DDBJ whole genome shotgun (WGS) entry which is preliminary data.</text>
</comment>
<feature type="transmembrane region" description="Helical" evidence="1">
    <location>
        <begin position="90"/>
        <end position="114"/>
    </location>
</feature>
<keyword evidence="1" id="KW-0472">Membrane</keyword>
<name>A0A917WX13_9BACI</name>
<keyword evidence="1" id="KW-1133">Transmembrane helix</keyword>